<organism evidence="2 3">
    <name type="scientific">Reichenbachiella faecimaris</name>
    <dbReference type="NCBI Taxonomy" id="692418"/>
    <lineage>
        <taxon>Bacteria</taxon>
        <taxon>Pseudomonadati</taxon>
        <taxon>Bacteroidota</taxon>
        <taxon>Cytophagia</taxon>
        <taxon>Cytophagales</taxon>
        <taxon>Reichenbachiellaceae</taxon>
        <taxon>Reichenbachiella</taxon>
    </lineage>
</organism>
<dbReference type="AlphaFoldDB" id="A0A1W2G5K2"/>
<keyword evidence="2" id="KW-0808">Transferase</keyword>
<dbReference type="EMBL" id="FWYF01000001">
    <property type="protein sequence ID" value="SMD31945.1"/>
    <property type="molecule type" value="Genomic_DNA"/>
</dbReference>
<dbReference type="RefSeq" id="WP_176214641.1">
    <property type="nucleotide sequence ID" value="NZ_FWYF01000001.1"/>
</dbReference>
<dbReference type="GO" id="GO:0016301">
    <property type="term" value="F:kinase activity"/>
    <property type="evidence" value="ECO:0007669"/>
    <property type="project" value="UniProtKB-KW"/>
</dbReference>
<evidence type="ECO:0000313" key="2">
    <source>
        <dbReference type="EMBL" id="SMD31945.1"/>
    </source>
</evidence>
<keyword evidence="2" id="KW-0418">Kinase</keyword>
<dbReference type="Gene3D" id="3.90.1200.10">
    <property type="match status" value="1"/>
</dbReference>
<name>A0A1W2G5K2_REIFA</name>
<dbReference type="InterPro" id="IPR052898">
    <property type="entry name" value="ACAD10-like"/>
</dbReference>
<proteinExistence type="predicted"/>
<dbReference type="SUPFAM" id="SSF56112">
    <property type="entry name" value="Protein kinase-like (PK-like)"/>
    <property type="match status" value="1"/>
</dbReference>
<dbReference type="Proteomes" id="UP000192472">
    <property type="component" value="Unassembled WGS sequence"/>
</dbReference>
<feature type="domain" description="Aminoglycoside phosphotransferase" evidence="1">
    <location>
        <begin position="44"/>
        <end position="275"/>
    </location>
</feature>
<dbReference type="CDD" id="cd05154">
    <property type="entry name" value="ACAD10_11_N-like"/>
    <property type="match status" value="1"/>
</dbReference>
<accession>A0A1W2G5K2</accession>
<protein>
    <submittedName>
        <fullName evidence="2">Predicted kinase, aminoglycoside phosphotransferase (APT) family</fullName>
    </submittedName>
</protein>
<dbReference type="PANTHER" id="PTHR47829:SF1">
    <property type="entry name" value="HAD FAMILY PHOSPHATASE"/>
    <property type="match status" value="1"/>
</dbReference>
<dbReference type="STRING" id="692418.SAMN04488029_0283"/>
<dbReference type="Pfam" id="PF01636">
    <property type="entry name" value="APH"/>
    <property type="match status" value="1"/>
</dbReference>
<evidence type="ECO:0000313" key="3">
    <source>
        <dbReference type="Proteomes" id="UP000192472"/>
    </source>
</evidence>
<keyword evidence="3" id="KW-1185">Reference proteome</keyword>
<gene>
    <name evidence="2" type="ORF">SAMN04488029_0283</name>
</gene>
<dbReference type="InterPro" id="IPR002575">
    <property type="entry name" value="Aminoglycoside_PTrfase"/>
</dbReference>
<dbReference type="Gene3D" id="3.30.200.20">
    <property type="entry name" value="Phosphorylase Kinase, domain 1"/>
    <property type="match status" value="1"/>
</dbReference>
<dbReference type="InterPro" id="IPR011009">
    <property type="entry name" value="Kinase-like_dom_sf"/>
</dbReference>
<sequence>MSLREKNMLMDRSGMIRHGESLDLNKLSEFLKASPDFEEGSISVEQFPSGFSNLTYLLKCNDQEFVLRRPPIGADVKGGHDMKREYDLLTKINPVCPYSPRPILHCQDKDIIGDEFFIMERVRGIILRNAPPKNMPMTADLMQTISTNAVDILCDLHQLDLDKNNLWELGKPEGYVERQIDGWIDRYAKSKTDQLPGMEALGDWLGQNIPNSEAVTLLHNDYKYDNLVLSLDNYSDVLAVLDWEMATIGDPLMDLGTALAYWVELIDPPALKAFNLTWMPGNLNRKQVLERYTEKTGIDTSNIHFYYVFACFKLGVICQQIYARYKKGLTKDPRFAGLIGVVNACAMNGKKALDTGSISNY</sequence>
<dbReference type="InterPro" id="IPR041726">
    <property type="entry name" value="ACAD10_11_N"/>
</dbReference>
<dbReference type="PANTHER" id="PTHR47829">
    <property type="entry name" value="HYDROLASE, PUTATIVE (AFU_ORTHOLOGUE AFUA_1G12880)-RELATED"/>
    <property type="match status" value="1"/>
</dbReference>
<evidence type="ECO:0000259" key="1">
    <source>
        <dbReference type="Pfam" id="PF01636"/>
    </source>
</evidence>
<reference evidence="2 3" key="1">
    <citation type="submission" date="2017-04" db="EMBL/GenBank/DDBJ databases">
        <authorList>
            <person name="Afonso C.L."/>
            <person name="Miller P.J."/>
            <person name="Scott M.A."/>
            <person name="Spackman E."/>
            <person name="Goraichik I."/>
            <person name="Dimitrov K.M."/>
            <person name="Suarez D.L."/>
            <person name="Swayne D.E."/>
        </authorList>
    </citation>
    <scope>NUCLEOTIDE SEQUENCE [LARGE SCALE GENOMIC DNA]</scope>
    <source>
        <strain evidence="2 3">DSM 26133</strain>
    </source>
</reference>